<dbReference type="PANTHER" id="PTHR38439">
    <property type="entry name" value="AURACYANIN-B"/>
    <property type="match status" value="1"/>
</dbReference>
<dbReference type="EMBL" id="RCZK01000004">
    <property type="protein sequence ID" value="TPG13214.1"/>
    <property type="molecule type" value="Genomic_DNA"/>
</dbReference>
<name>A0A502CKR7_9SPHN</name>
<dbReference type="InterPro" id="IPR050845">
    <property type="entry name" value="Cu-binding_ET"/>
</dbReference>
<dbReference type="Gene3D" id="2.60.40.420">
    <property type="entry name" value="Cupredoxins - blue copper proteins"/>
    <property type="match status" value="1"/>
</dbReference>
<sequence>MGVAPAHADPDWSRAKVLEVDLSSFAYTPATITLQHGTPYRLHLVNTSGGGHDFVAKEFFAQATLDPANRSIVDKGKVAVDGGESVEVDLVATRAGTYDVHCSHFMHSTFGMKGRIIVL</sequence>
<evidence type="ECO:0000259" key="3">
    <source>
        <dbReference type="Pfam" id="PF00127"/>
    </source>
</evidence>
<dbReference type="GO" id="GO:0009055">
    <property type="term" value="F:electron transfer activity"/>
    <property type="evidence" value="ECO:0007669"/>
    <property type="project" value="InterPro"/>
</dbReference>
<reference evidence="4 5" key="1">
    <citation type="journal article" date="2019" name="Environ. Microbiol.">
        <title>Species interactions and distinct microbial communities in high Arctic permafrost affected cryosols are associated with the CH4 and CO2 gas fluxes.</title>
        <authorList>
            <person name="Altshuler I."/>
            <person name="Hamel J."/>
            <person name="Turney S."/>
            <person name="Magnuson E."/>
            <person name="Levesque R."/>
            <person name="Greer C."/>
            <person name="Whyte L.G."/>
        </authorList>
    </citation>
    <scope>NUCLEOTIDE SEQUENCE [LARGE SCALE GENOMIC DNA]</scope>
    <source>
        <strain evidence="4 5">S5.1</strain>
    </source>
</reference>
<dbReference type="InterPro" id="IPR008972">
    <property type="entry name" value="Cupredoxin"/>
</dbReference>
<keyword evidence="2" id="KW-0186">Copper</keyword>
<protein>
    <submittedName>
        <fullName evidence="4">Copper-binding protein</fullName>
    </submittedName>
</protein>
<gene>
    <name evidence="4" type="ORF">EAH84_06075</name>
</gene>
<accession>A0A502CKR7</accession>
<dbReference type="AlphaFoldDB" id="A0A502CKR7"/>
<proteinExistence type="predicted"/>
<dbReference type="OrthoDB" id="7408985at2"/>
<evidence type="ECO:0000256" key="1">
    <source>
        <dbReference type="ARBA" id="ARBA00022723"/>
    </source>
</evidence>
<feature type="domain" description="Blue (type 1) copper" evidence="3">
    <location>
        <begin position="18"/>
        <end position="118"/>
    </location>
</feature>
<dbReference type="InterPro" id="IPR000923">
    <property type="entry name" value="BlueCu_1"/>
</dbReference>
<dbReference type="Pfam" id="PF00127">
    <property type="entry name" value="Copper-bind"/>
    <property type="match status" value="1"/>
</dbReference>
<evidence type="ECO:0000313" key="4">
    <source>
        <dbReference type="EMBL" id="TPG13214.1"/>
    </source>
</evidence>
<evidence type="ECO:0000313" key="5">
    <source>
        <dbReference type="Proteomes" id="UP000318413"/>
    </source>
</evidence>
<dbReference type="SUPFAM" id="SSF49503">
    <property type="entry name" value="Cupredoxins"/>
    <property type="match status" value="1"/>
</dbReference>
<keyword evidence="5" id="KW-1185">Reference proteome</keyword>
<evidence type="ECO:0000256" key="2">
    <source>
        <dbReference type="ARBA" id="ARBA00023008"/>
    </source>
</evidence>
<keyword evidence="1" id="KW-0479">Metal-binding</keyword>
<dbReference type="CDD" id="cd00920">
    <property type="entry name" value="Cupredoxin"/>
    <property type="match status" value="1"/>
</dbReference>
<dbReference type="PANTHER" id="PTHR38439:SF3">
    <property type="entry name" value="COPPER-RESISTANT CUPROPROTEIN COPI"/>
    <property type="match status" value="1"/>
</dbReference>
<dbReference type="GO" id="GO:0005507">
    <property type="term" value="F:copper ion binding"/>
    <property type="evidence" value="ECO:0007669"/>
    <property type="project" value="InterPro"/>
</dbReference>
<comment type="caution">
    <text evidence="4">The sequence shown here is derived from an EMBL/GenBank/DDBJ whole genome shotgun (WGS) entry which is preliminary data.</text>
</comment>
<dbReference type="Proteomes" id="UP000318413">
    <property type="component" value="Unassembled WGS sequence"/>
</dbReference>
<organism evidence="4 5">
    <name type="scientific">Sphingomonas oligophenolica</name>
    <dbReference type="NCBI Taxonomy" id="301154"/>
    <lineage>
        <taxon>Bacteria</taxon>
        <taxon>Pseudomonadati</taxon>
        <taxon>Pseudomonadota</taxon>
        <taxon>Alphaproteobacteria</taxon>
        <taxon>Sphingomonadales</taxon>
        <taxon>Sphingomonadaceae</taxon>
        <taxon>Sphingomonas</taxon>
    </lineage>
</organism>